<feature type="compositionally biased region" description="Polar residues" evidence="1">
    <location>
        <begin position="34"/>
        <end position="53"/>
    </location>
</feature>
<evidence type="ECO:0000313" key="2">
    <source>
        <dbReference type="EMBL" id="KAG0149360.1"/>
    </source>
</evidence>
<accession>A0A9P6NTT7</accession>
<keyword evidence="3" id="KW-1185">Reference proteome</keyword>
<evidence type="ECO:0000256" key="1">
    <source>
        <dbReference type="SAM" id="MobiDB-lite"/>
    </source>
</evidence>
<feature type="compositionally biased region" description="Polar residues" evidence="1">
    <location>
        <begin position="244"/>
        <end position="255"/>
    </location>
</feature>
<comment type="caution">
    <text evidence="2">The sequence shown here is derived from an EMBL/GenBank/DDBJ whole genome shotgun (WGS) entry which is preliminary data.</text>
</comment>
<dbReference type="OrthoDB" id="2504494at2759"/>
<feature type="compositionally biased region" description="Polar residues" evidence="1">
    <location>
        <begin position="136"/>
        <end position="170"/>
    </location>
</feature>
<proteinExistence type="predicted"/>
<feature type="region of interest" description="Disordered" evidence="1">
    <location>
        <begin position="1"/>
        <end position="22"/>
    </location>
</feature>
<feature type="compositionally biased region" description="Polar residues" evidence="1">
    <location>
        <begin position="188"/>
        <end position="210"/>
    </location>
</feature>
<feature type="region of interest" description="Disordered" evidence="1">
    <location>
        <begin position="134"/>
        <end position="171"/>
    </location>
</feature>
<feature type="region of interest" description="Disordered" evidence="1">
    <location>
        <begin position="368"/>
        <end position="396"/>
    </location>
</feature>
<feature type="region of interest" description="Disordered" evidence="1">
    <location>
        <begin position="188"/>
        <end position="264"/>
    </location>
</feature>
<evidence type="ECO:0000313" key="3">
    <source>
        <dbReference type="Proteomes" id="UP000886653"/>
    </source>
</evidence>
<dbReference type="AlphaFoldDB" id="A0A9P6NTT7"/>
<gene>
    <name evidence="2" type="ORF">CROQUDRAFT_653651</name>
</gene>
<feature type="compositionally biased region" description="Polar residues" evidence="1">
    <location>
        <begin position="1"/>
        <end position="19"/>
    </location>
</feature>
<protein>
    <submittedName>
        <fullName evidence="2">Uncharacterized protein</fullName>
    </submittedName>
</protein>
<organism evidence="2 3">
    <name type="scientific">Cronartium quercuum f. sp. fusiforme G11</name>
    <dbReference type="NCBI Taxonomy" id="708437"/>
    <lineage>
        <taxon>Eukaryota</taxon>
        <taxon>Fungi</taxon>
        <taxon>Dikarya</taxon>
        <taxon>Basidiomycota</taxon>
        <taxon>Pucciniomycotina</taxon>
        <taxon>Pucciniomycetes</taxon>
        <taxon>Pucciniales</taxon>
        <taxon>Coleosporiaceae</taxon>
        <taxon>Cronartium</taxon>
    </lineage>
</organism>
<dbReference type="Proteomes" id="UP000886653">
    <property type="component" value="Unassembled WGS sequence"/>
</dbReference>
<sequence length="411" mass="46295">MTTTFQTRRYQQPKNQSIQIDEDDHILNQSNRIIDSSKPSNHHQLQTDLSPNPDTEWVLFDPNPTTSMPQHDGRGRFSPSWNSDDDDEFDNIQSNRSINRSLTTSDLNIPIPSSQLYPANWDEEEEDLLSIPDSLSLGSTRSQAQSHSTPSSDPRSDHLVNTNSTPTNFPLETDDAALLITPDALSAGLSSVPRQPKTTSSDIAISNRSPSLPDGGRGRAWGRRTSEHYSNRSQSHRTGRVINQRRSLSRKSNQPPILRLPTTPISDAYSSNITNNRNIRSGQIGLRFLARVANRIMTVDSDTVTMLANADHSPQNRIRRPDVENSIKQNRNHQRSNFCIGDGDPSLVNGHELSSPLDLSRFSNWVEDESEHQLNHNDEDDNNDRSPIGNFSPGTIENPRWARVLTEWTNW</sequence>
<reference evidence="2" key="1">
    <citation type="submission" date="2013-11" db="EMBL/GenBank/DDBJ databases">
        <title>Genome sequence of the fusiform rust pathogen reveals effectors for host alternation and coevolution with pine.</title>
        <authorList>
            <consortium name="DOE Joint Genome Institute"/>
            <person name="Smith K."/>
            <person name="Pendleton A."/>
            <person name="Kubisiak T."/>
            <person name="Anderson C."/>
            <person name="Salamov A."/>
            <person name="Aerts A."/>
            <person name="Riley R."/>
            <person name="Clum A."/>
            <person name="Lindquist E."/>
            <person name="Ence D."/>
            <person name="Campbell M."/>
            <person name="Kronenberg Z."/>
            <person name="Feau N."/>
            <person name="Dhillon B."/>
            <person name="Hamelin R."/>
            <person name="Burleigh J."/>
            <person name="Smith J."/>
            <person name="Yandell M."/>
            <person name="Nelson C."/>
            <person name="Grigoriev I."/>
            <person name="Davis J."/>
        </authorList>
    </citation>
    <scope>NUCLEOTIDE SEQUENCE</scope>
    <source>
        <strain evidence="2">G11</strain>
    </source>
</reference>
<name>A0A9P6NTT7_9BASI</name>
<dbReference type="EMBL" id="MU167228">
    <property type="protein sequence ID" value="KAG0149360.1"/>
    <property type="molecule type" value="Genomic_DNA"/>
</dbReference>
<feature type="region of interest" description="Disordered" evidence="1">
    <location>
        <begin position="34"/>
        <end position="87"/>
    </location>
</feature>